<comment type="caution">
    <text evidence="2">The sequence shown here is derived from an EMBL/GenBank/DDBJ whole genome shotgun (WGS) entry which is preliminary data.</text>
</comment>
<dbReference type="Proteomes" id="UP000176317">
    <property type="component" value="Unassembled WGS sequence"/>
</dbReference>
<evidence type="ECO:0000256" key="1">
    <source>
        <dbReference type="SAM" id="Phobius"/>
    </source>
</evidence>
<proteinExistence type="predicted"/>
<evidence type="ECO:0000313" key="2">
    <source>
        <dbReference type="EMBL" id="OGD85575.1"/>
    </source>
</evidence>
<name>A0A1F5G166_9BACT</name>
<keyword evidence="1" id="KW-1133">Transmembrane helix</keyword>
<keyword evidence="1" id="KW-0812">Transmembrane</keyword>
<accession>A0A1F5G166</accession>
<reference evidence="2 3" key="1">
    <citation type="journal article" date="2016" name="Nat. Commun.">
        <title>Thousands of microbial genomes shed light on interconnected biogeochemical processes in an aquifer system.</title>
        <authorList>
            <person name="Anantharaman K."/>
            <person name="Brown C.T."/>
            <person name="Hug L.A."/>
            <person name="Sharon I."/>
            <person name="Castelle C.J."/>
            <person name="Probst A.J."/>
            <person name="Thomas B.C."/>
            <person name="Singh A."/>
            <person name="Wilkins M.J."/>
            <person name="Karaoz U."/>
            <person name="Brodie E.L."/>
            <person name="Williams K.H."/>
            <person name="Hubbard S.S."/>
            <person name="Banfield J.F."/>
        </authorList>
    </citation>
    <scope>NUCLEOTIDE SEQUENCE [LARGE SCALE GENOMIC DNA]</scope>
</reference>
<feature type="transmembrane region" description="Helical" evidence="1">
    <location>
        <begin position="12"/>
        <end position="32"/>
    </location>
</feature>
<keyword evidence="1" id="KW-0472">Membrane</keyword>
<evidence type="ECO:0000313" key="3">
    <source>
        <dbReference type="Proteomes" id="UP000176317"/>
    </source>
</evidence>
<sequence>MAKRAVLKKSKNTLVSQLLIGATAVVALVAAYEAVSQNDITSFAPTQLFLVAGVLGILGIYLKDEK</sequence>
<dbReference type="EMBL" id="MFAT01000064">
    <property type="protein sequence ID" value="OGD85575.1"/>
    <property type="molecule type" value="Genomic_DNA"/>
</dbReference>
<dbReference type="AlphaFoldDB" id="A0A1F5G166"/>
<feature type="transmembrane region" description="Helical" evidence="1">
    <location>
        <begin position="44"/>
        <end position="62"/>
    </location>
</feature>
<protein>
    <submittedName>
        <fullName evidence="2">Uncharacterized protein</fullName>
    </submittedName>
</protein>
<gene>
    <name evidence="2" type="ORF">A2164_04120</name>
</gene>
<organism evidence="2 3">
    <name type="scientific">Candidatus Curtissbacteria bacterium RBG_13_35_7</name>
    <dbReference type="NCBI Taxonomy" id="1797705"/>
    <lineage>
        <taxon>Bacteria</taxon>
        <taxon>Candidatus Curtissiibacteriota</taxon>
    </lineage>
</organism>